<proteinExistence type="predicted"/>
<dbReference type="Pfam" id="PF13884">
    <property type="entry name" value="Peptidase_S74"/>
    <property type="match status" value="1"/>
</dbReference>
<dbReference type="HOGENOM" id="CLU_227598_0_0_1"/>
<keyword evidence="5" id="KW-1185">Reference proteome</keyword>
<dbReference type="Gene3D" id="2.60.120.260">
    <property type="entry name" value="Galactose-binding domain-like"/>
    <property type="match status" value="1"/>
</dbReference>
<evidence type="ECO:0000313" key="5">
    <source>
        <dbReference type="Proteomes" id="UP000011087"/>
    </source>
</evidence>
<protein>
    <recommendedName>
        <fullName evidence="2">Peptidase S74 domain-containing protein</fullName>
    </recommendedName>
</protein>
<evidence type="ECO:0000313" key="3">
    <source>
        <dbReference type="EMBL" id="EKX41203.1"/>
    </source>
</evidence>
<reference evidence="5" key="2">
    <citation type="submission" date="2012-11" db="EMBL/GenBank/DDBJ databases">
        <authorList>
            <person name="Kuo A."/>
            <person name="Curtis B.A."/>
            <person name="Tanifuji G."/>
            <person name="Burki F."/>
            <person name="Gruber A."/>
            <person name="Irimia M."/>
            <person name="Maruyama S."/>
            <person name="Arias M.C."/>
            <person name="Ball S.G."/>
            <person name="Gile G.H."/>
            <person name="Hirakawa Y."/>
            <person name="Hopkins J.F."/>
            <person name="Rensing S.A."/>
            <person name="Schmutz J."/>
            <person name="Symeonidi A."/>
            <person name="Elias M."/>
            <person name="Eveleigh R.J."/>
            <person name="Herman E.K."/>
            <person name="Klute M.J."/>
            <person name="Nakayama T."/>
            <person name="Obornik M."/>
            <person name="Reyes-Prieto A."/>
            <person name="Armbrust E.V."/>
            <person name="Aves S.J."/>
            <person name="Beiko R.G."/>
            <person name="Coutinho P."/>
            <person name="Dacks J.B."/>
            <person name="Durnford D.G."/>
            <person name="Fast N.M."/>
            <person name="Green B.R."/>
            <person name="Grisdale C."/>
            <person name="Hempe F."/>
            <person name="Henrissat B."/>
            <person name="Hoppner M.P."/>
            <person name="Ishida K.-I."/>
            <person name="Kim E."/>
            <person name="Koreny L."/>
            <person name="Kroth P.G."/>
            <person name="Liu Y."/>
            <person name="Malik S.-B."/>
            <person name="Maier U.G."/>
            <person name="McRose D."/>
            <person name="Mock T."/>
            <person name="Neilson J.A."/>
            <person name="Onodera N.T."/>
            <person name="Poole A.M."/>
            <person name="Pritham E.J."/>
            <person name="Richards T.A."/>
            <person name="Rocap G."/>
            <person name="Roy S.W."/>
            <person name="Sarai C."/>
            <person name="Schaack S."/>
            <person name="Shirato S."/>
            <person name="Slamovits C.H."/>
            <person name="Spencer D.F."/>
            <person name="Suzuki S."/>
            <person name="Worden A.Z."/>
            <person name="Zauner S."/>
            <person name="Barry K."/>
            <person name="Bell C."/>
            <person name="Bharti A.K."/>
            <person name="Crow J.A."/>
            <person name="Grimwood J."/>
            <person name="Kramer R."/>
            <person name="Lindquist E."/>
            <person name="Lucas S."/>
            <person name="Salamov A."/>
            <person name="McFadden G.I."/>
            <person name="Lane C.E."/>
            <person name="Keeling P.J."/>
            <person name="Gray M.W."/>
            <person name="Grigoriev I.V."/>
            <person name="Archibald J.M."/>
        </authorList>
    </citation>
    <scope>NUCLEOTIDE SEQUENCE</scope>
    <source>
        <strain evidence="5">CCMP2712</strain>
    </source>
</reference>
<dbReference type="GeneID" id="17297917"/>
<sequence>MRPPSLAALLEAFGLRDESGTRGCFDPRHQQLAPDCSDARCSGRTCRQVRNESEEHQEAASTPCESCHGSDDPRHVKSGIHVGRCCGEREECDRGSKLCQMKRSRPDRRRLRYGGSGLRSQRHFLGIQACLFLTLVGEATGWVSLSDQGYIIKNNLLATAGARIEGELRVNGVIISQPVDNIECTKDQMGALRWNDQYFESCNGVDDWQPLRFCDRSCNVNTLAVPCGLPVNNGCGDQCNQVGSGLNMRQCILKVSATPCNVPVFDDCNNTCGIIGQFGCDASEKKYGAVLVKSLEDSTSTAAYEFTVGSPNAVAHKDSLFLTYKNIGGISKALTMIRNIDMSLHGELINGIEFAKPEGQWNATMRVNMLSELRGDYIQVGRDSTNSQVYFDGVIDKECPLILDGGVNDGMYTKLCLETPSQQRSITFPDRTGLVITSGNREDIDQLPGLRGDDTFVYTGRHKDLGNIIPPPPSRFSCSNTTCSNETLDMNFLDCRGLNWNLTTFDAYRVYYLLSDFYSDTIHASTATRDMLASLWKLIQSHNVSTPWNGRNELAKFFIEASVQNADLPSIFTRIANQYSPEHTWKNTFASVTTLERCFVCCCSVLTPAAVNQKVCPARRSRPQFCVGGSRNGEICKSSDECTDGGACVNDPSLTCYEHDFGFRCMDLSQVPNFTTTVNFTEPQRPRTLVIPDASGTIVTTGNLEDITAMGVLSAELKGWSSYESTTALKFERCYDGTCGIQQVSSKLANNTLSVPSFVDGDLLTTGNLDKISFESGNVSSLRVQNDMQVNGLFEFGPDKLKSGVRLPPREPSKHYLYPHGGQRAGYTYDASRGPGQLNVLTSTSTTVLEFEPSSPTLKMDPVSRLVVPFVDGTVLTTGNLEGITKDTGTLTSVFVSGPSYINQGFQVSNDSNRDAAILSVRPRMNETIIFQNPYDYVGSFNGTAFTTREASRTVLKFGTQSQRRSSMQFPDASGRVITTGNLQDIDHFVGQNLNVSGKAFLDGAVVLGSNRSTLVNFVGYLSSDIVVRSAPRFEAAEDQFNDVPKPFTWGIRPRTSCVNDVPGPLMANPFIDFPEYKKYNITGSATLWIDTTDNCLQQCKRSDPTCGLVLASRYYRVQMKDGNGNNLIVTSKSCPISQWYLRSDCQVLRLAQSSSSPSDPLTEFELLPVKCGGIPCWDISLCPLDSKTCDVIVQSHSTRKFLSSGRGTTFCGSATSQFCSGWSDSPSLWNANFNSDKTYYLTRVSTCLELPANTSQLANITCDGPGGDSISSISFVSWGENVDGVCGLYNASTRSCGNATEIEAAFKDLCLGAGCTVALTKDALTLLKIGTARIKSFSRSSCDPAVSRLAVQAKCSVPPTLTVVKDSSLGAVTVDTPGSPVKISLTSYRQGDLLNKISRECLLAYSSATDCWLQKDEQFDVHFYMRNEATRLSFSIPTGTRKIELPEANGTMITSGNLEDINLLLGLRGKNNFIFQHGGQPGDPVTIVDFAALGTAPLTRVDGVLPSYSAPYGMINQVPLGGNRRLVFPDATGTVITTGNTDDLVFKSIELQGLDIQSEVNFGSPGSPTFSYLNLGNTSRISGCFNFLINENDATYTQVCTIPATQPRNITFPDVSGTVLTTGNLLGLPNIRIPNEQLYVGGDVNLQGNISLGSASSYSSLEFFSWVDGDVSMRFSNPDSGPARVQLTVPHLFGVDIALRDYLSTDAPSLPVGVKGKVAFRVPVEGTQQIDQTVCRNVLSSLSISDYHELGYYAIRQGFVARTKMAGLLYARAIIQYNRTLYQCLDVSGRQLCSSYDVDTCTCNGAGQQTSNESVGFVKDVAVNSTSFACNGILGSKDCSTDTPPCLSPLDPFCAYDGNASTFFSLQTSTASGTAVTASSDVFDLTALALPADLQLTVTQCMLGMDFVSPTVISLVRILPRSSFSASLVGAVVQGLNTSNKVWEDVLVVKDVLPEGVWTSFVVSTGHSYDSMRFLGPQLSPAAASLCDLAEVEWHQGKITQLLSPIFSGERSYFVDESKIVADPTAAEAFKCAEQGWYPDKQQDTFLAELVVPDVTGTLITTGNLEDISKESAFSSLAVQQKLLVMGNSSIGQPGSKVELQGFAVGQFPLAFVHKDRTSSTLTLHLPEPSSSAIVHLPDSSGSIVTAGTLPEVFEEVSVLGVTSLDGETRIGGNLLIGDPRTASSVRFNVQFLGSVPLTFSDRSWPDNVLSIGVESPTEDRLLTLPDVSGTVLTTGNMLNVLETTSFIGQASFYKGASFTNDDVIFGTPGAASLLEVNAVLTGSSPLRFPGTSQGASSISLGVEEPSGSHVITLPDVTGTILTTGNFPDVVESLNVIGEANLLGKLVFAGSLITIGSPDRAGKVEVRSVIHGRFPLRFSEGIANVSSGSTVFEISPPTGQNIISFPDVSGTVITTGNLPSSIVFPEEEYVIKCSSLLANATTVSLGVNAAPAAHTGSFVFTDGSVAGDSSLPPFSSKADGSFNVRARGGIKFVTGFTPSGKELGVVLEPRSSSWSVLSDRNSKEDIQQVNPRLVLQKLVKEVPISTWSYQGDDVRHMGPMAQDFFMAFGLGEDPTRISSVDIDGVALASLHGLNAIQEEVKENVKEARRAIELRKQRMTSMDELLLHNEELARRNEELMRSLLGRVQGRR</sequence>
<evidence type="ECO:0000313" key="4">
    <source>
        <dbReference type="EnsemblProtists" id="EKX41203"/>
    </source>
</evidence>
<dbReference type="EnsemblProtists" id="EKX41203">
    <property type="protein sequence ID" value="EKX41203"/>
    <property type="gene ID" value="GUITHDRAFT_142133"/>
</dbReference>
<name>L1IY49_GUITC</name>
<dbReference type="OrthoDB" id="10691829at2759"/>
<organism evidence="3">
    <name type="scientific">Guillardia theta (strain CCMP2712)</name>
    <name type="common">Cryptophyte</name>
    <dbReference type="NCBI Taxonomy" id="905079"/>
    <lineage>
        <taxon>Eukaryota</taxon>
        <taxon>Cryptophyceae</taxon>
        <taxon>Pyrenomonadales</taxon>
        <taxon>Geminigeraceae</taxon>
        <taxon>Guillardia</taxon>
    </lineage>
</organism>
<keyword evidence="1" id="KW-0175">Coiled coil</keyword>
<accession>L1IY49</accession>
<reference evidence="3 5" key="1">
    <citation type="journal article" date="2012" name="Nature">
        <title>Algal genomes reveal evolutionary mosaicism and the fate of nucleomorphs.</title>
        <authorList>
            <consortium name="DOE Joint Genome Institute"/>
            <person name="Curtis B.A."/>
            <person name="Tanifuji G."/>
            <person name="Burki F."/>
            <person name="Gruber A."/>
            <person name="Irimia M."/>
            <person name="Maruyama S."/>
            <person name="Arias M.C."/>
            <person name="Ball S.G."/>
            <person name="Gile G.H."/>
            <person name="Hirakawa Y."/>
            <person name="Hopkins J.F."/>
            <person name="Kuo A."/>
            <person name="Rensing S.A."/>
            <person name="Schmutz J."/>
            <person name="Symeonidi A."/>
            <person name="Elias M."/>
            <person name="Eveleigh R.J."/>
            <person name="Herman E.K."/>
            <person name="Klute M.J."/>
            <person name="Nakayama T."/>
            <person name="Obornik M."/>
            <person name="Reyes-Prieto A."/>
            <person name="Armbrust E.V."/>
            <person name="Aves S.J."/>
            <person name="Beiko R.G."/>
            <person name="Coutinho P."/>
            <person name="Dacks J.B."/>
            <person name="Durnford D.G."/>
            <person name="Fast N.M."/>
            <person name="Green B.R."/>
            <person name="Grisdale C.J."/>
            <person name="Hempel F."/>
            <person name="Henrissat B."/>
            <person name="Hoppner M.P."/>
            <person name="Ishida K."/>
            <person name="Kim E."/>
            <person name="Koreny L."/>
            <person name="Kroth P.G."/>
            <person name="Liu Y."/>
            <person name="Malik S.B."/>
            <person name="Maier U.G."/>
            <person name="McRose D."/>
            <person name="Mock T."/>
            <person name="Neilson J.A."/>
            <person name="Onodera N.T."/>
            <person name="Poole A.M."/>
            <person name="Pritham E.J."/>
            <person name="Richards T.A."/>
            <person name="Rocap G."/>
            <person name="Roy S.W."/>
            <person name="Sarai C."/>
            <person name="Schaack S."/>
            <person name="Shirato S."/>
            <person name="Slamovits C.H."/>
            <person name="Spencer D.F."/>
            <person name="Suzuki S."/>
            <person name="Worden A.Z."/>
            <person name="Zauner S."/>
            <person name="Barry K."/>
            <person name="Bell C."/>
            <person name="Bharti A.K."/>
            <person name="Crow J.A."/>
            <person name="Grimwood J."/>
            <person name="Kramer R."/>
            <person name="Lindquist E."/>
            <person name="Lucas S."/>
            <person name="Salamov A."/>
            <person name="McFadden G.I."/>
            <person name="Lane C.E."/>
            <person name="Keeling P.J."/>
            <person name="Gray M.W."/>
            <person name="Grigoriev I.V."/>
            <person name="Archibald J.M."/>
        </authorList>
    </citation>
    <scope>NUCLEOTIDE SEQUENCE</scope>
    <source>
        <strain evidence="3 5">CCMP2712</strain>
    </source>
</reference>
<feature type="domain" description="Peptidase S74" evidence="2">
    <location>
        <begin position="2519"/>
        <end position="2565"/>
    </location>
</feature>
<dbReference type="EMBL" id="JH993025">
    <property type="protein sequence ID" value="EKX41203.1"/>
    <property type="molecule type" value="Genomic_DNA"/>
</dbReference>
<gene>
    <name evidence="3" type="ORF">GUITHDRAFT_142133</name>
</gene>
<feature type="coiled-coil region" evidence="1">
    <location>
        <begin position="2591"/>
        <end position="2642"/>
    </location>
</feature>
<dbReference type="KEGG" id="gtt:GUITHDRAFT_142133"/>
<dbReference type="Proteomes" id="UP000011087">
    <property type="component" value="Unassembled WGS sequence"/>
</dbReference>
<dbReference type="InterPro" id="IPR030392">
    <property type="entry name" value="S74_ICA"/>
</dbReference>
<dbReference type="PaxDb" id="55529-EKX41203"/>
<evidence type="ECO:0000259" key="2">
    <source>
        <dbReference type="Pfam" id="PF13884"/>
    </source>
</evidence>
<evidence type="ECO:0000256" key="1">
    <source>
        <dbReference type="SAM" id="Coils"/>
    </source>
</evidence>
<dbReference type="RefSeq" id="XP_005828183.1">
    <property type="nucleotide sequence ID" value="XM_005828126.1"/>
</dbReference>
<reference evidence="4" key="3">
    <citation type="submission" date="2016-03" db="UniProtKB">
        <authorList>
            <consortium name="EnsemblProtists"/>
        </authorList>
    </citation>
    <scope>IDENTIFICATION</scope>
</reference>